<evidence type="ECO:0000256" key="4">
    <source>
        <dbReference type="ARBA" id="ARBA00023163"/>
    </source>
</evidence>
<proteinExistence type="inferred from homology"/>
<dbReference type="SUPFAM" id="SSF88659">
    <property type="entry name" value="Sigma3 and sigma4 domains of RNA polymerase sigma factors"/>
    <property type="match status" value="1"/>
</dbReference>
<keyword evidence="4" id="KW-0804">Transcription</keyword>
<organism evidence="7 8">
    <name type="scientific">Jiangella rhizosphaerae</name>
    <dbReference type="NCBI Taxonomy" id="2293569"/>
    <lineage>
        <taxon>Bacteria</taxon>
        <taxon>Bacillati</taxon>
        <taxon>Actinomycetota</taxon>
        <taxon>Actinomycetes</taxon>
        <taxon>Jiangellales</taxon>
        <taxon>Jiangellaceae</taxon>
        <taxon>Jiangella</taxon>
    </lineage>
</organism>
<dbReference type="OrthoDB" id="5176683at2"/>
<keyword evidence="3" id="KW-0731">Sigma factor</keyword>
<accession>A0A418KJ16</accession>
<evidence type="ECO:0000256" key="3">
    <source>
        <dbReference type="ARBA" id="ARBA00023082"/>
    </source>
</evidence>
<dbReference type="Gene3D" id="2.130.10.10">
    <property type="entry name" value="YVTN repeat-like/Quinoprotein amine dehydrogenase"/>
    <property type="match status" value="1"/>
</dbReference>
<dbReference type="InterPro" id="IPR015943">
    <property type="entry name" value="WD40/YVTN_repeat-like_dom_sf"/>
</dbReference>
<gene>
    <name evidence="7" type="ORF">DY240_25890</name>
</gene>
<evidence type="ECO:0000256" key="2">
    <source>
        <dbReference type="ARBA" id="ARBA00023015"/>
    </source>
</evidence>
<evidence type="ECO:0000256" key="1">
    <source>
        <dbReference type="ARBA" id="ARBA00010641"/>
    </source>
</evidence>
<evidence type="ECO:0000259" key="6">
    <source>
        <dbReference type="Pfam" id="PF08281"/>
    </source>
</evidence>
<keyword evidence="8" id="KW-1185">Reference proteome</keyword>
<dbReference type="Pfam" id="PF08281">
    <property type="entry name" value="Sigma70_r4_2"/>
    <property type="match status" value="1"/>
</dbReference>
<evidence type="ECO:0000313" key="7">
    <source>
        <dbReference type="EMBL" id="RIQ13607.1"/>
    </source>
</evidence>
<dbReference type="InterPro" id="IPR013249">
    <property type="entry name" value="RNA_pol_sigma70_r4_t2"/>
</dbReference>
<protein>
    <recommendedName>
        <fullName evidence="6">RNA polymerase sigma factor 70 region 4 type 2 domain-containing protein</fullName>
    </recommendedName>
</protein>
<feature type="region of interest" description="Disordered" evidence="5">
    <location>
        <begin position="412"/>
        <end position="431"/>
    </location>
</feature>
<evidence type="ECO:0000313" key="8">
    <source>
        <dbReference type="Proteomes" id="UP000284057"/>
    </source>
</evidence>
<dbReference type="AlphaFoldDB" id="A0A418KJ16"/>
<dbReference type="GO" id="GO:0003677">
    <property type="term" value="F:DNA binding"/>
    <property type="evidence" value="ECO:0007669"/>
    <property type="project" value="InterPro"/>
</dbReference>
<sequence>MHWPDPCPNLDAAFPAAHASLALLRTAYALCGDRHAAEDLVQGALAKLYRDQFSRWRRSSVLRYYEDLSEREIAAMLGCSTGTVRSQASRPSPGCVTMNLKDLLETAGDGMLDLGRLGTGPAPEVPWYEDGALHVGDRSTPADLAVEPGSDDLVVERVRDGYAVWIWEPVPDAYGRSTLTLVRDDGERIVLADGDVTPPVVSPDGERIAWGLQNHDRVRDEDALEHGLTSTVVVADAGGAVVAELPDTPSPGIRPRGFLADGRLALEAGANTAWGVDAWEPGGEVTPLRQDVGVTAMSPTGDLALLQGTDAAQLTDLATGTELWSFDDGAEARLSPDGRYLAALSWEGAPAGRPRQVVIREARTGDEVARLDVQEAGALRWESPTTVVISSYQDGSAALVRCTVGGECELATEPRQLDDDPGTYDSPYVLG</sequence>
<dbReference type="SUPFAM" id="SSF50998">
    <property type="entry name" value="Quinoprotein alcohol dehydrogenase-like"/>
    <property type="match status" value="1"/>
</dbReference>
<dbReference type="GO" id="GO:0016987">
    <property type="term" value="F:sigma factor activity"/>
    <property type="evidence" value="ECO:0007669"/>
    <property type="project" value="UniProtKB-KW"/>
</dbReference>
<comment type="similarity">
    <text evidence="1">Belongs to the sigma-70 factor family. ECF subfamily.</text>
</comment>
<feature type="domain" description="RNA polymerase sigma factor 70 region 4 type 2" evidence="6">
    <location>
        <begin position="61"/>
        <end position="90"/>
    </location>
</feature>
<dbReference type="Proteomes" id="UP000284057">
    <property type="component" value="Unassembled WGS sequence"/>
</dbReference>
<comment type="caution">
    <text evidence="7">The sequence shown here is derived from an EMBL/GenBank/DDBJ whole genome shotgun (WGS) entry which is preliminary data.</text>
</comment>
<name>A0A418KJ16_9ACTN</name>
<dbReference type="InterPro" id="IPR036388">
    <property type="entry name" value="WH-like_DNA-bd_sf"/>
</dbReference>
<evidence type="ECO:0000256" key="5">
    <source>
        <dbReference type="SAM" id="MobiDB-lite"/>
    </source>
</evidence>
<keyword evidence="2" id="KW-0805">Transcription regulation</keyword>
<reference evidence="7 8" key="1">
    <citation type="submission" date="2018-09" db="EMBL/GenBank/DDBJ databases">
        <title>Isolation, diversity and antifungal activity of actinobacteria from wheat.</title>
        <authorList>
            <person name="Han C."/>
        </authorList>
    </citation>
    <scope>NUCLEOTIDE SEQUENCE [LARGE SCALE GENOMIC DNA]</scope>
    <source>
        <strain evidence="7 8">NEAU-YY265</strain>
    </source>
</reference>
<dbReference type="InterPro" id="IPR011047">
    <property type="entry name" value="Quinoprotein_ADH-like_sf"/>
</dbReference>
<dbReference type="GO" id="GO:0006352">
    <property type="term" value="P:DNA-templated transcription initiation"/>
    <property type="evidence" value="ECO:0007669"/>
    <property type="project" value="InterPro"/>
</dbReference>
<dbReference type="Gene3D" id="1.10.10.10">
    <property type="entry name" value="Winged helix-like DNA-binding domain superfamily/Winged helix DNA-binding domain"/>
    <property type="match status" value="1"/>
</dbReference>
<dbReference type="InterPro" id="IPR013324">
    <property type="entry name" value="RNA_pol_sigma_r3/r4-like"/>
</dbReference>
<dbReference type="EMBL" id="QUAL01000378">
    <property type="protein sequence ID" value="RIQ13607.1"/>
    <property type="molecule type" value="Genomic_DNA"/>
</dbReference>